<evidence type="ECO:0000313" key="1">
    <source>
        <dbReference type="EMBL" id="VEL14676.1"/>
    </source>
</evidence>
<dbReference type="Proteomes" id="UP000784294">
    <property type="component" value="Unassembled WGS sequence"/>
</dbReference>
<proteinExistence type="predicted"/>
<dbReference type="EMBL" id="CAAALY010021955">
    <property type="protein sequence ID" value="VEL14676.1"/>
    <property type="molecule type" value="Genomic_DNA"/>
</dbReference>
<accession>A0A3S5BRA3</accession>
<comment type="caution">
    <text evidence="1">The sequence shown here is derived from an EMBL/GenBank/DDBJ whole genome shotgun (WGS) entry which is preliminary data.</text>
</comment>
<keyword evidence="2" id="KW-1185">Reference proteome</keyword>
<evidence type="ECO:0000313" key="2">
    <source>
        <dbReference type="Proteomes" id="UP000784294"/>
    </source>
</evidence>
<gene>
    <name evidence="1" type="ORF">PXEA_LOCUS8116</name>
</gene>
<reference evidence="1" key="1">
    <citation type="submission" date="2018-11" db="EMBL/GenBank/DDBJ databases">
        <authorList>
            <consortium name="Pathogen Informatics"/>
        </authorList>
    </citation>
    <scope>NUCLEOTIDE SEQUENCE</scope>
</reference>
<protein>
    <submittedName>
        <fullName evidence="1">Uncharacterized protein</fullName>
    </submittedName>
</protein>
<name>A0A3S5BRA3_9PLAT</name>
<sequence>MLSSFASLANQSQVSRECDSARLESAVETVDMPKSADLACFDGTGIRAYAVSIRRQFRSRPLPKWAFQLASGQQLS</sequence>
<dbReference type="AlphaFoldDB" id="A0A3S5BRA3"/>
<organism evidence="1 2">
    <name type="scientific">Protopolystoma xenopodis</name>
    <dbReference type="NCBI Taxonomy" id="117903"/>
    <lineage>
        <taxon>Eukaryota</taxon>
        <taxon>Metazoa</taxon>
        <taxon>Spiralia</taxon>
        <taxon>Lophotrochozoa</taxon>
        <taxon>Platyhelminthes</taxon>
        <taxon>Monogenea</taxon>
        <taxon>Polyopisthocotylea</taxon>
        <taxon>Polystomatidea</taxon>
        <taxon>Polystomatidae</taxon>
        <taxon>Protopolystoma</taxon>
    </lineage>
</organism>